<dbReference type="GO" id="GO:0006816">
    <property type="term" value="P:calcium ion transport"/>
    <property type="evidence" value="ECO:0007669"/>
    <property type="project" value="InterPro"/>
</dbReference>
<accession>A0A183GZN8</accession>
<feature type="transmembrane region" description="Helical" evidence="5">
    <location>
        <begin position="69"/>
        <end position="93"/>
    </location>
</feature>
<evidence type="ECO:0000259" key="6">
    <source>
        <dbReference type="Pfam" id="PF00520"/>
    </source>
</evidence>
<keyword evidence="4 5" id="KW-0472">Membrane</keyword>
<sequence length="503" mass="58977">MERVIFPIHAICEYLTPESKLNILLETEQDAQGSKVTEFFAQWPKLFEEMKWQKKLQDRKYFSNCTKRLILWARISFFFAILVNTVIAISYPFSGNNRQASLGRTNEIYWAFAGIINWRSVDAERCWFASVSYVGNRGLIDKTWRERLQDKGIWYHLAYLLICIQGLLVHPLFYALLLFDIVASEETLRNVIRSVTRNWQSIIMTGLLAVILVYLFSIIGYLYFQKDFQLEVDELDDSEKDNVVSENLSSMECIHFQSSIFKQYINQNMCSEMKKSRSNQPVDDKGELKVWSCQTLRMCILTTLNWGLRNGGGIGDVLRNVAPHEESFLSRIIYDMTFFIVIIVIVLNLVFGVIIDTFGDLRAERNEKVDQLRNNCFICGLERGRFDNKIVTFEEHRKNEHNLYHYLYFIVWLQIKDETEFTGPESYVANCIKEHKSDWFPRMQAMSLAEDNQEVEQTDDINEIHDSLVKLLDIVKKQGRQLEELKQVMGISRNIRKTLKIIT</sequence>
<reference evidence="9" key="1">
    <citation type="submission" date="2016-06" db="UniProtKB">
        <authorList>
            <consortium name="WormBaseParasite"/>
        </authorList>
    </citation>
    <scope>IDENTIFICATION</scope>
</reference>
<dbReference type="EMBL" id="UZAJ01000256">
    <property type="protein sequence ID" value="VDO26741.1"/>
    <property type="molecule type" value="Genomic_DNA"/>
</dbReference>
<organism evidence="9">
    <name type="scientific">Onchocerca flexuosa</name>
    <dbReference type="NCBI Taxonomy" id="387005"/>
    <lineage>
        <taxon>Eukaryota</taxon>
        <taxon>Metazoa</taxon>
        <taxon>Ecdysozoa</taxon>
        <taxon>Nematoda</taxon>
        <taxon>Chromadorea</taxon>
        <taxon>Rhabditida</taxon>
        <taxon>Spirurina</taxon>
        <taxon>Spiruromorpha</taxon>
        <taxon>Filarioidea</taxon>
        <taxon>Onchocercidae</taxon>
        <taxon>Onchocerca</taxon>
    </lineage>
</organism>
<evidence type="ECO:0000256" key="1">
    <source>
        <dbReference type="ARBA" id="ARBA00004141"/>
    </source>
</evidence>
<evidence type="ECO:0000256" key="5">
    <source>
        <dbReference type="SAM" id="Phobius"/>
    </source>
</evidence>
<evidence type="ECO:0000313" key="7">
    <source>
        <dbReference type="EMBL" id="VDO26741.1"/>
    </source>
</evidence>
<dbReference type="STRING" id="387005.A0A183GZN8"/>
<evidence type="ECO:0000313" key="8">
    <source>
        <dbReference type="Proteomes" id="UP000267606"/>
    </source>
</evidence>
<dbReference type="Proteomes" id="UP000267606">
    <property type="component" value="Unassembled WGS sequence"/>
</dbReference>
<evidence type="ECO:0000256" key="3">
    <source>
        <dbReference type="ARBA" id="ARBA00022989"/>
    </source>
</evidence>
<dbReference type="Pfam" id="PF00520">
    <property type="entry name" value="Ion_trans"/>
    <property type="match status" value="1"/>
</dbReference>
<gene>
    <name evidence="7" type="ORF">OFLC_LOCUS698</name>
</gene>
<evidence type="ECO:0000313" key="9">
    <source>
        <dbReference type="WBParaSite" id="OFLC_0000069701-mRNA-1"/>
    </source>
</evidence>
<feature type="transmembrane region" description="Helical" evidence="5">
    <location>
        <begin position="202"/>
        <end position="224"/>
    </location>
</feature>
<name>A0A183GZN8_9BILA</name>
<dbReference type="AlphaFoldDB" id="A0A183GZN8"/>
<dbReference type="PANTHER" id="PTHR45816">
    <property type="entry name" value="MIR DOMAIN-CONTAINING PROTEIN"/>
    <property type="match status" value="1"/>
</dbReference>
<dbReference type="Gene3D" id="1.10.287.70">
    <property type="match status" value="1"/>
</dbReference>
<dbReference type="GO" id="GO:0005216">
    <property type="term" value="F:monoatomic ion channel activity"/>
    <property type="evidence" value="ECO:0007669"/>
    <property type="project" value="InterPro"/>
</dbReference>
<feature type="domain" description="Ion transport" evidence="6">
    <location>
        <begin position="164"/>
        <end position="365"/>
    </location>
</feature>
<reference evidence="7 8" key="2">
    <citation type="submission" date="2018-11" db="EMBL/GenBank/DDBJ databases">
        <authorList>
            <consortium name="Pathogen Informatics"/>
        </authorList>
    </citation>
    <scope>NUCLEOTIDE SEQUENCE [LARGE SCALE GENOMIC DNA]</scope>
</reference>
<keyword evidence="3 5" id="KW-1133">Transmembrane helix</keyword>
<feature type="transmembrane region" description="Helical" evidence="5">
    <location>
        <begin position="153"/>
        <end position="181"/>
    </location>
</feature>
<proteinExistence type="predicted"/>
<dbReference type="WBParaSite" id="OFLC_0000069701-mRNA-1">
    <property type="protein sequence ID" value="OFLC_0000069701-mRNA-1"/>
    <property type="gene ID" value="OFLC_0000069701"/>
</dbReference>
<dbReference type="GO" id="GO:0016020">
    <property type="term" value="C:membrane"/>
    <property type="evidence" value="ECO:0007669"/>
    <property type="project" value="UniProtKB-SubCell"/>
</dbReference>
<keyword evidence="2 5" id="KW-0812">Transmembrane</keyword>
<evidence type="ECO:0000256" key="4">
    <source>
        <dbReference type="ARBA" id="ARBA00023136"/>
    </source>
</evidence>
<dbReference type="InterPro" id="IPR015925">
    <property type="entry name" value="Ryanodine_IP3_receptor"/>
</dbReference>
<evidence type="ECO:0000256" key="2">
    <source>
        <dbReference type="ARBA" id="ARBA00022692"/>
    </source>
</evidence>
<protein>
    <submittedName>
        <fullName evidence="9">Ion_trans domain-containing protein</fullName>
    </submittedName>
</protein>
<dbReference type="InterPro" id="IPR005821">
    <property type="entry name" value="Ion_trans_dom"/>
</dbReference>
<feature type="transmembrane region" description="Helical" evidence="5">
    <location>
        <begin position="332"/>
        <end position="355"/>
    </location>
</feature>
<dbReference type="PANTHER" id="PTHR45816:SF4">
    <property type="entry name" value="RYR_IP3R HOMOLOGY ASSOCIATED DOMAIN-CONTAINING PROTEIN"/>
    <property type="match status" value="1"/>
</dbReference>
<comment type="subcellular location">
    <subcellularLocation>
        <location evidence="1">Membrane</location>
        <topology evidence="1">Multi-pass membrane protein</topology>
    </subcellularLocation>
</comment>
<keyword evidence="8" id="KW-1185">Reference proteome</keyword>